<dbReference type="InterPro" id="IPR013785">
    <property type="entry name" value="Aldolase_TIM"/>
</dbReference>
<keyword evidence="2" id="KW-0560">Oxidoreductase</keyword>
<dbReference type="InterPro" id="IPR051799">
    <property type="entry name" value="NADH_flavin_oxidoreductase"/>
</dbReference>
<proteinExistence type="predicted"/>
<dbReference type="RefSeq" id="XP_001327079.1">
    <property type="nucleotide sequence ID" value="XM_001327044.1"/>
</dbReference>
<dbReference type="InterPro" id="IPR001155">
    <property type="entry name" value="OxRdtase_FMN_N"/>
</dbReference>
<dbReference type="SUPFAM" id="SSF51395">
    <property type="entry name" value="FMN-linked oxidoreductases"/>
    <property type="match status" value="1"/>
</dbReference>
<evidence type="ECO:0000313" key="4">
    <source>
        <dbReference type="EMBL" id="EAY14856.1"/>
    </source>
</evidence>
<dbReference type="Proteomes" id="UP000001542">
    <property type="component" value="Unassembled WGS sequence"/>
</dbReference>
<feature type="domain" description="NADH:flavin oxidoreductase/NADH oxidase N-terminal" evidence="3">
    <location>
        <begin position="113"/>
        <end position="312"/>
    </location>
</feature>
<reference evidence="4" key="2">
    <citation type="journal article" date="2007" name="Science">
        <title>Draft genome sequence of the sexually transmitted pathogen Trichomonas vaginalis.</title>
        <authorList>
            <person name="Carlton J.M."/>
            <person name="Hirt R.P."/>
            <person name="Silva J.C."/>
            <person name="Delcher A.L."/>
            <person name="Schatz M."/>
            <person name="Zhao Q."/>
            <person name="Wortman J.R."/>
            <person name="Bidwell S.L."/>
            <person name="Alsmark U.C.M."/>
            <person name="Besteiro S."/>
            <person name="Sicheritz-Ponten T."/>
            <person name="Noel C.J."/>
            <person name="Dacks J.B."/>
            <person name="Foster P.G."/>
            <person name="Simillion C."/>
            <person name="Van de Peer Y."/>
            <person name="Miranda-Saavedra D."/>
            <person name="Barton G.J."/>
            <person name="Westrop G.D."/>
            <person name="Mueller S."/>
            <person name="Dessi D."/>
            <person name="Fiori P.L."/>
            <person name="Ren Q."/>
            <person name="Paulsen I."/>
            <person name="Zhang H."/>
            <person name="Bastida-Corcuera F.D."/>
            <person name="Simoes-Barbosa A."/>
            <person name="Brown M.T."/>
            <person name="Hayes R.D."/>
            <person name="Mukherjee M."/>
            <person name="Okumura C.Y."/>
            <person name="Schneider R."/>
            <person name="Smith A.J."/>
            <person name="Vanacova S."/>
            <person name="Villalvazo M."/>
            <person name="Haas B.J."/>
            <person name="Pertea M."/>
            <person name="Feldblyum T.V."/>
            <person name="Utterback T.R."/>
            <person name="Shu C.L."/>
            <person name="Osoegawa K."/>
            <person name="de Jong P.J."/>
            <person name="Hrdy I."/>
            <person name="Horvathova L."/>
            <person name="Zubacova Z."/>
            <person name="Dolezal P."/>
            <person name="Malik S.B."/>
            <person name="Logsdon J.M. Jr."/>
            <person name="Henze K."/>
            <person name="Gupta A."/>
            <person name="Wang C.C."/>
            <person name="Dunne R.L."/>
            <person name="Upcroft J.A."/>
            <person name="Upcroft P."/>
            <person name="White O."/>
            <person name="Salzberg S.L."/>
            <person name="Tang P."/>
            <person name="Chiu C.-H."/>
            <person name="Lee Y.-S."/>
            <person name="Embley T.M."/>
            <person name="Coombs G.H."/>
            <person name="Mottram J.C."/>
            <person name="Tachezy J."/>
            <person name="Fraser-Liggett C.M."/>
            <person name="Johnson P.J."/>
        </authorList>
    </citation>
    <scope>NUCLEOTIDE SEQUENCE [LARGE SCALE GENOMIC DNA]</scope>
    <source>
        <strain evidence="4">G3</strain>
    </source>
</reference>
<name>A2DXM7_TRIV3</name>
<evidence type="ECO:0000259" key="3">
    <source>
        <dbReference type="Pfam" id="PF00724"/>
    </source>
</evidence>
<dbReference type="Pfam" id="PF00724">
    <property type="entry name" value="Oxidored_FMN"/>
    <property type="match status" value="2"/>
</dbReference>
<dbReference type="KEGG" id="tva:4772855"/>
<dbReference type="EMBL" id="DS113264">
    <property type="protein sequence ID" value="EAY14856.1"/>
    <property type="molecule type" value="Genomic_DNA"/>
</dbReference>
<dbReference type="PANTHER" id="PTHR43656:SF2">
    <property type="entry name" value="BINDING OXIDOREDUCTASE, PUTATIVE (AFU_ORTHOLOGUE AFUA_2G08260)-RELATED"/>
    <property type="match status" value="1"/>
</dbReference>
<dbReference type="AlphaFoldDB" id="A2DXM7"/>
<dbReference type="GO" id="GO:0010181">
    <property type="term" value="F:FMN binding"/>
    <property type="evidence" value="ECO:0007669"/>
    <property type="project" value="InterPro"/>
</dbReference>
<dbReference type="VEuPathDB" id="TrichDB:TVAG_411220"/>
<feature type="domain" description="NADH:flavin oxidoreductase/NADH oxidase N-terminal" evidence="3">
    <location>
        <begin position="5"/>
        <end position="103"/>
    </location>
</feature>
<keyword evidence="5" id="KW-1185">Reference proteome</keyword>
<gene>
    <name evidence="4" type="ORF">TVAG_411220</name>
</gene>
<evidence type="ECO:0000313" key="5">
    <source>
        <dbReference type="Proteomes" id="UP000001542"/>
    </source>
</evidence>
<protein>
    <submittedName>
        <fullName evidence="4">Oxidoreductase, FAD/FMN-binding family protein</fullName>
    </submittedName>
</protein>
<reference evidence="4" key="1">
    <citation type="submission" date="2006-10" db="EMBL/GenBank/DDBJ databases">
        <authorList>
            <person name="Amadeo P."/>
            <person name="Zhao Q."/>
            <person name="Wortman J."/>
            <person name="Fraser-Liggett C."/>
            <person name="Carlton J."/>
        </authorList>
    </citation>
    <scope>NUCLEOTIDE SEQUENCE</scope>
    <source>
        <strain evidence="4">G3</strain>
    </source>
</reference>
<dbReference type="STRING" id="5722.A2DXM7"/>
<dbReference type="InParanoid" id="A2DXM7"/>
<evidence type="ECO:0000256" key="2">
    <source>
        <dbReference type="ARBA" id="ARBA00023002"/>
    </source>
</evidence>
<dbReference type="OMA" id="ENYNDWP"/>
<sequence>MLDRLFTPVKINKCIVPNRFMKSPTYMHDCDANGFAIPKYQKFYRDLADGKMGLITLGYFATHLKTAALPDQACLLTDAHAEGWRETIDYIHSKGSKTIMQIADCRNIKKDGKFMTTSEISESIELFVNAAKRAQNVGADGIEFHAAHGYLLSQFLSPVTNTRDDHYGGSLKNRIRILQECVEAIRRECGKDFIIAAKMNTDDSVKGGNKPEDAAKISGLIKDVDLWEYSYGLFVAKDLIDPSKFIDLKNGWNVQALPILRKGTDAKISIVDRIRTKSKMAKAIEQGADLISFGRPTIADPFMVQHLMEGKPIKCITCNKCMDHLLVQPIKCYAF</sequence>
<dbReference type="OrthoDB" id="72788at2759"/>
<organism evidence="4 5">
    <name type="scientific">Trichomonas vaginalis (strain ATCC PRA-98 / G3)</name>
    <dbReference type="NCBI Taxonomy" id="412133"/>
    <lineage>
        <taxon>Eukaryota</taxon>
        <taxon>Metamonada</taxon>
        <taxon>Parabasalia</taxon>
        <taxon>Trichomonadida</taxon>
        <taxon>Trichomonadidae</taxon>
        <taxon>Trichomonas</taxon>
    </lineage>
</organism>
<accession>A2DXM7</accession>
<dbReference type="GO" id="GO:0016491">
    <property type="term" value="F:oxidoreductase activity"/>
    <property type="evidence" value="ECO:0007669"/>
    <property type="project" value="UniProtKB-KW"/>
</dbReference>
<dbReference type="SMR" id="A2DXM7"/>
<dbReference type="eggNOG" id="KOG0134">
    <property type="taxonomic scope" value="Eukaryota"/>
</dbReference>
<dbReference type="CDD" id="cd02803">
    <property type="entry name" value="OYE_like_FMN_family"/>
    <property type="match status" value="1"/>
</dbReference>
<dbReference type="PANTHER" id="PTHR43656">
    <property type="entry name" value="BINDING OXIDOREDUCTASE, PUTATIVE (AFU_ORTHOLOGUE AFUA_2G08260)-RELATED"/>
    <property type="match status" value="1"/>
</dbReference>
<dbReference type="Gene3D" id="3.20.20.70">
    <property type="entry name" value="Aldolase class I"/>
    <property type="match status" value="1"/>
</dbReference>
<keyword evidence="1" id="KW-0285">Flavoprotein</keyword>
<evidence type="ECO:0000256" key="1">
    <source>
        <dbReference type="ARBA" id="ARBA00022630"/>
    </source>
</evidence>
<dbReference type="VEuPathDB" id="TrichDB:TVAGG3_0047730"/>